<dbReference type="EMBL" id="LJIG01001957">
    <property type="protein sequence ID" value="KRT84983.1"/>
    <property type="molecule type" value="Genomic_DNA"/>
</dbReference>
<dbReference type="OrthoDB" id="7701049at2759"/>
<keyword evidence="2" id="KW-1185">Reference proteome</keyword>
<gene>
    <name evidence="1" type="ORF">AMK59_421</name>
</gene>
<sequence length="128" mass="14519">MSLSSMEFLYIHTAMLQFTTSNVAIISVTSNLGPLLFVLRINDLLLNINVSTLAYADDTAKLQSGFDVLVERCERFKIKLNVEKCCVLTYSRSFSLLIFAYHISGANLSRNFEFKDYILIPLSPLNRI</sequence>
<evidence type="ECO:0000313" key="1">
    <source>
        <dbReference type="EMBL" id="KRT84983.1"/>
    </source>
</evidence>
<evidence type="ECO:0000313" key="2">
    <source>
        <dbReference type="Proteomes" id="UP000051574"/>
    </source>
</evidence>
<proteinExistence type="predicted"/>
<comment type="caution">
    <text evidence="1">The sequence shown here is derived from an EMBL/GenBank/DDBJ whole genome shotgun (WGS) entry which is preliminary data.</text>
</comment>
<dbReference type="AlphaFoldDB" id="A0A0T6BDI9"/>
<evidence type="ECO:0008006" key="3">
    <source>
        <dbReference type="Google" id="ProtNLM"/>
    </source>
</evidence>
<accession>A0A0T6BDI9</accession>
<organism evidence="1 2">
    <name type="scientific">Oryctes borbonicus</name>
    <dbReference type="NCBI Taxonomy" id="1629725"/>
    <lineage>
        <taxon>Eukaryota</taxon>
        <taxon>Metazoa</taxon>
        <taxon>Ecdysozoa</taxon>
        <taxon>Arthropoda</taxon>
        <taxon>Hexapoda</taxon>
        <taxon>Insecta</taxon>
        <taxon>Pterygota</taxon>
        <taxon>Neoptera</taxon>
        <taxon>Endopterygota</taxon>
        <taxon>Coleoptera</taxon>
        <taxon>Polyphaga</taxon>
        <taxon>Scarabaeiformia</taxon>
        <taxon>Scarabaeidae</taxon>
        <taxon>Dynastinae</taxon>
        <taxon>Oryctes</taxon>
    </lineage>
</organism>
<protein>
    <recommendedName>
        <fullName evidence="3">Reverse transcriptase domain-containing protein</fullName>
    </recommendedName>
</protein>
<reference evidence="1 2" key="1">
    <citation type="submission" date="2015-09" db="EMBL/GenBank/DDBJ databases">
        <title>Draft genome of the scarab beetle Oryctes borbonicus.</title>
        <authorList>
            <person name="Meyer J.M."/>
            <person name="Markov G.V."/>
            <person name="Baskaran P."/>
            <person name="Herrmann M."/>
            <person name="Sommer R.J."/>
            <person name="Roedelsperger C."/>
        </authorList>
    </citation>
    <scope>NUCLEOTIDE SEQUENCE [LARGE SCALE GENOMIC DNA]</scope>
    <source>
        <strain evidence="1">OB123</strain>
        <tissue evidence="1">Whole animal</tissue>
    </source>
</reference>
<name>A0A0T6BDI9_9SCAR</name>
<dbReference type="Proteomes" id="UP000051574">
    <property type="component" value="Unassembled WGS sequence"/>
</dbReference>